<dbReference type="Proteomes" id="UP000774326">
    <property type="component" value="Unassembled WGS sequence"/>
</dbReference>
<proteinExistence type="predicted"/>
<protein>
    <submittedName>
        <fullName evidence="1">Uncharacterized protein</fullName>
    </submittedName>
</protein>
<name>A0A9P8Q5D6_WICPI</name>
<dbReference type="AlphaFoldDB" id="A0A9P8Q5D6"/>
<keyword evidence="2" id="KW-1185">Reference proteome</keyword>
<organism evidence="1 2">
    <name type="scientific">Wickerhamomyces pijperi</name>
    <name type="common">Yeast</name>
    <name type="synonym">Pichia pijperi</name>
    <dbReference type="NCBI Taxonomy" id="599730"/>
    <lineage>
        <taxon>Eukaryota</taxon>
        <taxon>Fungi</taxon>
        <taxon>Dikarya</taxon>
        <taxon>Ascomycota</taxon>
        <taxon>Saccharomycotina</taxon>
        <taxon>Saccharomycetes</taxon>
        <taxon>Phaffomycetales</taxon>
        <taxon>Wickerhamomycetaceae</taxon>
        <taxon>Wickerhamomyces</taxon>
    </lineage>
</organism>
<sequence length="78" mass="9231">MANKLLKDFLNVQVGNDGVVDFMIGQHLQVWSELSVESHETFPFEFRESLNIEIWIYVDACELVWFKIFQVVTTFMTR</sequence>
<comment type="caution">
    <text evidence="1">The sequence shown here is derived from an EMBL/GenBank/DDBJ whole genome shotgun (WGS) entry which is preliminary data.</text>
</comment>
<dbReference type="EMBL" id="JAEUBG010003142">
    <property type="protein sequence ID" value="KAH3683397.1"/>
    <property type="molecule type" value="Genomic_DNA"/>
</dbReference>
<reference evidence="1" key="2">
    <citation type="submission" date="2021-01" db="EMBL/GenBank/DDBJ databases">
        <authorList>
            <person name="Schikora-Tamarit M.A."/>
        </authorList>
    </citation>
    <scope>NUCLEOTIDE SEQUENCE</scope>
    <source>
        <strain evidence="1">CBS2887</strain>
    </source>
</reference>
<accession>A0A9P8Q5D6</accession>
<evidence type="ECO:0000313" key="2">
    <source>
        <dbReference type="Proteomes" id="UP000774326"/>
    </source>
</evidence>
<gene>
    <name evidence="1" type="ORF">WICPIJ_005616</name>
</gene>
<evidence type="ECO:0000313" key="1">
    <source>
        <dbReference type="EMBL" id="KAH3683397.1"/>
    </source>
</evidence>
<reference evidence="1" key="1">
    <citation type="journal article" date="2021" name="Open Biol.">
        <title>Shared evolutionary footprints suggest mitochondrial oxidative damage underlies multiple complex I losses in fungi.</title>
        <authorList>
            <person name="Schikora-Tamarit M.A."/>
            <person name="Marcet-Houben M."/>
            <person name="Nosek J."/>
            <person name="Gabaldon T."/>
        </authorList>
    </citation>
    <scope>NUCLEOTIDE SEQUENCE</scope>
    <source>
        <strain evidence="1">CBS2887</strain>
    </source>
</reference>